<feature type="transmembrane region" description="Helical" evidence="1">
    <location>
        <begin position="227"/>
        <end position="247"/>
    </location>
</feature>
<sequence length="253" mass="25158">MNAALRVEASKLVHSPVGAIGTLALLVGTLVLLGGLTVGLAGGNPALAAKADFSGIAVTLDWSGLLALAAQITSAASLLGFGVVLAWMFAREFADGTITGLFALPVTLGRIALAKFAVYAIWVTLVSVSLTLGLLGLGAVLGYGVPGPDAWAGLVRQTALAMLSGALAVPVAWIATVTRSLLAAVGGVIALVVVGQVGAIVGAGGWMPLVAPALWAMSDGTAVTATQLTVTVAVALALVGLACATWSRLQLDR</sequence>
<proteinExistence type="predicted"/>
<evidence type="ECO:0000313" key="5">
    <source>
        <dbReference type="Proteomes" id="UP000290517"/>
    </source>
</evidence>
<organism evidence="3 4">
    <name type="scientific">Oerskovia turbata</name>
    <dbReference type="NCBI Taxonomy" id="1713"/>
    <lineage>
        <taxon>Bacteria</taxon>
        <taxon>Bacillati</taxon>
        <taxon>Actinomycetota</taxon>
        <taxon>Actinomycetes</taxon>
        <taxon>Micrococcales</taxon>
        <taxon>Cellulomonadaceae</taxon>
        <taxon>Oerskovia</taxon>
    </lineage>
</organism>
<dbReference type="Pfam" id="PF12730">
    <property type="entry name" value="ABC2_membrane_4"/>
    <property type="match status" value="1"/>
</dbReference>
<gene>
    <name evidence="2" type="ORF">EQW73_03610</name>
    <name evidence="3" type="ORF">EQW78_08835</name>
</gene>
<dbReference type="Proteomes" id="UP000289805">
    <property type="component" value="Unassembled WGS sequence"/>
</dbReference>
<name>A0A4Q1KVN8_9CELL</name>
<feature type="transmembrane region" description="Helical" evidence="1">
    <location>
        <begin position="64"/>
        <end position="90"/>
    </location>
</feature>
<dbReference type="STRING" id="1713.GCA_000718325_00341"/>
<reference evidence="4 5" key="1">
    <citation type="submission" date="2019-01" db="EMBL/GenBank/DDBJ databases">
        <title>Oerskovia turbata Genome sequencing and assembly.</title>
        <authorList>
            <person name="Dou T."/>
        </authorList>
    </citation>
    <scope>NUCLEOTIDE SEQUENCE [LARGE SCALE GENOMIC DNA]</scope>
    <source>
        <strain evidence="3 4">JCM12123</strain>
        <strain evidence="2 5">JCM3160</strain>
    </source>
</reference>
<evidence type="ECO:0000313" key="4">
    <source>
        <dbReference type="Proteomes" id="UP000289805"/>
    </source>
</evidence>
<dbReference type="RefSeq" id="WP_030149905.1">
    <property type="nucleotide sequence ID" value="NZ_JOFV01000002.1"/>
</dbReference>
<dbReference type="EMBL" id="SDJR01000003">
    <property type="protein sequence ID" value="RXR26611.1"/>
    <property type="molecule type" value="Genomic_DNA"/>
</dbReference>
<dbReference type="EMBL" id="SDJQ01000011">
    <property type="protein sequence ID" value="RXR34308.1"/>
    <property type="molecule type" value="Genomic_DNA"/>
</dbReference>
<evidence type="ECO:0000313" key="3">
    <source>
        <dbReference type="EMBL" id="RXR34308.1"/>
    </source>
</evidence>
<dbReference type="AlphaFoldDB" id="A0A4Q1KVN8"/>
<protein>
    <submittedName>
        <fullName evidence="3">ABC transporter permease</fullName>
    </submittedName>
</protein>
<accession>A0A4Q1KVN8</accession>
<keyword evidence="1" id="KW-1133">Transmembrane helix</keyword>
<keyword evidence="1" id="KW-0812">Transmembrane</keyword>
<feature type="transmembrane region" description="Helical" evidence="1">
    <location>
        <begin position="20"/>
        <end position="43"/>
    </location>
</feature>
<feature type="transmembrane region" description="Helical" evidence="1">
    <location>
        <begin position="181"/>
        <end position="207"/>
    </location>
</feature>
<comment type="caution">
    <text evidence="3">The sequence shown here is derived from an EMBL/GenBank/DDBJ whole genome shotgun (WGS) entry which is preliminary data.</text>
</comment>
<evidence type="ECO:0000256" key="1">
    <source>
        <dbReference type="SAM" id="Phobius"/>
    </source>
</evidence>
<keyword evidence="1" id="KW-0472">Membrane</keyword>
<evidence type="ECO:0000313" key="2">
    <source>
        <dbReference type="EMBL" id="RXR26611.1"/>
    </source>
</evidence>
<feature type="transmembrane region" description="Helical" evidence="1">
    <location>
        <begin position="120"/>
        <end position="142"/>
    </location>
</feature>
<dbReference type="OrthoDB" id="4336274at2"/>
<keyword evidence="5" id="KW-1185">Reference proteome</keyword>
<feature type="transmembrane region" description="Helical" evidence="1">
    <location>
        <begin position="154"/>
        <end position="174"/>
    </location>
</feature>
<dbReference type="Proteomes" id="UP000290517">
    <property type="component" value="Unassembled WGS sequence"/>
</dbReference>